<sequence length="146" mass="15927">MNQPVDPDRTRLDLNPADPPSAVAQPVAAEEIADADHSRRRTVNVVCTIINAVCAIFAVVLALHIILVIGEANQGNGFAALINDWSSAVSLGLRDLFVPENLKVRTFLNDGLAAIAWLVIGGLLTYLIRRLALPGPRRVQRRYLVR</sequence>
<evidence type="ECO:0000313" key="3">
    <source>
        <dbReference type="EMBL" id="MBB4909929.1"/>
    </source>
</evidence>
<keyword evidence="2" id="KW-0812">Transmembrane</keyword>
<keyword evidence="2" id="KW-0472">Membrane</keyword>
<evidence type="ECO:0000313" key="4">
    <source>
        <dbReference type="Proteomes" id="UP000520767"/>
    </source>
</evidence>
<dbReference type="AlphaFoldDB" id="A0A7W7VH81"/>
<keyword evidence="2" id="KW-1133">Transmembrane helix</keyword>
<feature type="transmembrane region" description="Helical" evidence="2">
    <location>
        <begin position="111"/>
        <end position="128"/>
    </location>
</feature>
<accession>A0A7W7VH81</accession>
<dbReference type="Proteomes" id="UP000520767">
    <property type="component" value="Unassembled WGS sequence"/>
</dbReference>
<evidence type="ECO:0000256" key="1">
    <source>
        <dbReference type="SAM" id="MobiDB-lite"/>
    </source>
</evidence>
<dbReference type="EMBL" id="JACHJQ010000006">
    <property type="protein sequence ID" value="MBB4909929.1"/>
    <property type="molecule type" value="Genomic_DNA"/>
</dbReference>
<keyword evidence="4" id="KW-1185">Reference proteome</keyword>
<evidence type="ECO:0000256" key="2">
    <source>
        <dbReference type="SAM" id="Phobius"/>
    </source>
</evidence>
<reference evidence="3 4" key="1">
    <citation type="submission" date="2020-08" db="EMBL/GenBank/DDBJ databases">
        <title>Genomic Encyclopedia of Type Strains, Phase III (KMG-III): the genomes of soil and plant-associated and newly described type strains.</title>
        <authorList>
            <person name="Whitman W."/>
        </authorList>
    </citation>
    <scope>NUCLEOTIDE SEQUENCE [LARGE SCALE GENOMIC DNA]</scope>
    <source>
        <strain evidence="3 4">CECT 8960</strain>
    </source>
</reference>
<comment type="caution">
    <text evidence="3">The sequence shown here is derived from an EMBL/GenBank/DDBJ whole genome shotgun (WGS) entry which is preliminary data.</text>
</comment>
<proteinExistence type="predicted"/>
<feature type="transmembrane region" description="Helical" evidence="2">
    <location>
        <begin position="45"/>
        <end position="69"/>
    </location>
</feature>
<gene>
    <name evidence="3" type="ORF">FHR82_006187</name>
</gene>
<name>A0A7W7VH81_9PSEU</name>
<protein>
    <submittedName>
        <fullName evidence="3">Uncharacterized protein</fullName>
    </submittedName>
</protein>
<organism evidence="3 4">
    <name type="scientific">Actinophytocola algeriensis</name>
    <dbReference type="NCBI Taxonomy" id="1768010"/>
    <lineage>
        <taxon>Bacteria</taxon>
        <taxon>Bacillati</taxon>
        <taxon>Actinomycetota</taxon>
        <taxon>Actinomycetes</taxon>
        <taxon>Pseudonocardiales</taxon>
        <taxon>Pseudonocardiaceae</taxon>
    </lineage>
</organism>
<feature type="compositionally biased region" description="Basic and acidic residues" evidence="1">
    <location>
        <begin position="1"/>
        <end position="12"/>
    </location>
</feature>
<feature type="region of interest" description="Disordered" evidence="1">
    <location>
        <begin position="1"/>
        <end position="22"/>
    </location>
</feature>
<dbReference type="RefSeq" id="WP_225943925.1">
    <property type="nucleotide sequence ID" value="NZ_JACHJQ010000006.1"/>
</dbReference>